<dbReference type="EMBL" id="BIFH01000055">
    <property type="protein sequence ID" value="GCE02001.1"/>
    <property type="molecule type" value="Genomic_DNA"/>
</dbReference>
<evidence type="ECO:0000256" key="1">
    <source>
        <dbReference type="SAM" id="SignalP"/>
    </source>
</evidence>
<reference evidence="2 3" key="1">
    <citation type="submission" date="2018-12" db="EMBL/GenBank/DDBJ databases">
        <title>Draft genome sequence of Embleya hyalina NBRC 13850T.</title>
        <authorList>
            <person name="Komaki H."/>
            <person name="Hosoyama A."/>
            <person name="Kimura A."/>
            <person name="Ichikawa N."/>
            <person name="Tamura T."/>
        </authorList>
    </citation>
    <scope>NUCLEOTIDE SEQUENCE [LARGE SCALE GENOMIC DNA]</scope>
    <source>
        <strain evidence="2 3">NBRC 13850</strain>
    </source>
</reference>
<dbReference type="RefSeq" id="WP_126643561.1">
    <property type="nucleotide sequence ID" value="NZ_BIFH01000055.1"/>
</dbReference>
<name>A0A401Z569_9ACTN</name>
<evidence type="ECO:0000313" key="2">
    <source>
        <dbReference type="EMBL" id="GCE02001.1"/>
    </source>
</evidence>
<protein>
    <recommendedName>
        <fullName evidence="4">Secreted protein</fullName>
    </recommendedName>
</protein>
<accession>A0A401Z569</accession>
<comment type="caution">
    <text evidence="2">The sequence shown here is derived from an EMBL/GenBank/DDBJ whole genome shotgun (WGS) entry which is preliminary data.</text>
</comment>
<dbReference type="AlphaFoldDB" id="A0A401Z569"/>
<proteinExistence type="predicted"/>
<keyword evidence="1" id="KW-0732">Signal</keyword>
<gene>
    <name evidence="2" type="ORF">EHYA_09776</name>
</gene>
<organism evidence="2 3">
    <name type="scientific">Embleya hyalina</name>
    <dbReference type="NCBI Taxonomy" id="516124"/>
    <lineage>
        <taxon>Bacteria</taxon>
        <taxon>Bacillati</taxon>
        <taxon>Actinomycetota</taxon>
        <taxon>Actinomycetes</taxon>
        <taxon>Kitasatosporales</taxon>
        <taxon>Streptomycetaceae</taxon>
        <taxon>Embleya</taxon>
    </lineage>
</organism>
<evidence type="ECO:0008006" key="4">
    <source>
        <dbReference type="Google" id="ProtNLM"/>
    </source>
</evidence>
<evidence type="ECO:0000313" key="3">
    <source>
        <dbReference type="Proteomes" id="UP000286931"/>
    </source>
</evidence>
<keyword evidence="3" id="KW-1185">Reference proteome</keyword>
<feature type="signal peptide" evidence="1">
    <location>
        <begin position="1"/>
        <end position="30"/>
    </location>
</feature>
<sequence length="107" mass="11015">MLALTHLVRGGLAVGTAVVLATAPATGAQAATGNFRYFNGSGQEFRVVNPPDNVCVALQVRAISMVNETNKSVRVYLGTNCATLATTLPPGRGVSYLGGPQSIRVIG</sequence>
<dbReference type="Proteomes" id="UP000286931">
    <property type="component" value="Unassembled WGS sequence"/>
</dbReference>
<feature type="chain" id="PRO_5019508858" description="Secreted protein" evidence="1">
    <location>
        <begin position="31"/>
        <end position="107"/>
    </location>
</feature>
<dbReference type="OrthoDB" id="4306295at2"/>